<organism evidence="1 2">
    <name type="scientific">Cetraspora pellucida</name>
    <dbReference type="NCBI Taxonomy" id="1433469"/>
    <lineage>
        <taxon>Eukaryota</taxon>
        <taxon>Fungi</taxon>
        <taxon>Fungi incertae sedis</taxon>
        <taxon>Mucoromycota</taxon>
        <taxon>Glomeromycotina</taxon>
        <taxon>Glomeromycetes</taxon>
        <taxon>Diversisporales</taxon>
        <taxon>Gigasporaceae</taxon>
        <taxon>Cetraspora</taxon>
    </lineage>
</organism>
<dbReference type="Proteomes" id="UP000789366">
    <property type="component" value="Unassembled WGS sequence"/>
</dbReference>
<name>A0ACA9KMM6_9GLOM</name>
<sequence>MQLYPTKAKYSVGDQKHIAYHYDIWNKNNAKRTMNRERFYYLYINNCIFRRSYGTCGLDFCSNNSLECELPGHWITFFKRLFLAFLTWKVFSYMEDVEDIFLHGRRERHFLTWKNMENYGSLFSDRSFSERLFTHFQLFQIHRHD</sequence>
<evidence type="ECO:0000313" key="2">
    <source>
        <dbReference type="Proteomes" id="UP000789366"/>
    </source>
</evidence>
<comment type="caution">
    <text evidence="1">The sequence shown here is derived from an EMBL/GenBank/DDBJ whole genome shotgun (WGS) entry which is preliminary data.</text>
</comment>
<gene>
    <name evidence="1" type="ORF">SPELUC_LOCUS2106</name>
</gene>
<evidence type="ECO:0000313" key="1">
    <source>
        <dbReference type="EMBL" id="CAG8480538.1"/>
    </source>
</evidence>
<protein>
    <submittedName>
        <fullName evidence="1">2_t:CDS:1</fullName>
    </submittedName>
</protein>
<dbReference type="EMBL" id="CAJVPW010001303">
    <property type="protein sequence ID" value="CAG8480538.1"/>
    <property type="molecule type" value="Genomic_DNA"/>
</dbReference>
<accession>A0ACA9KMM6</accession>
<proteinExistence type="predicted"/>
<reference evidence="1" key="1">
    <citation type="submission" date="2021-06" db="EMBL/GenBank/DDBJ databases">
        <authorList>
            <person name="Kallberg Y."/>
            <person name="Tangrot J."/>
            <person name="Rosling A."/>
        </authorList>
    </citation>
    <scope>NUCLEOTIDE SEQUENCE</scope>
    <source>
        <strain evidence="1">28 12/20/2015</strain>
    </source>
</reference>
<keyword evidence="2" id="KW-1185">Reference proteome</keyword>